<dbReference type="AlphaFoldDB" id="A0AAW3HWJ8"/>
<comment type="subcellular location">
    <subcellularLocation>
        <location evidence="1">Cell inner membrane</location>
        <topology evidence="1">Multi-pass membrane protein</topology>
    </subcellularLocation>
    <subcellularLocation>
        <location evidence="8">Cell membrane</location>
        <topology evidence="8">Multi-pass membrane protein</topology>
    </subcellularLocation>
</comment>
<keyword evidence="4" id="KW-0997">Cell inner membrane</keyword>
<feature type="transmembrane region" description="Helical" evidence="8">
    <location>
        <begin position="65"/>
        <end position="86"/>
    </location>
</feature>
<feature type="transmembrane region" description="Helical" evidence="8">
    <location>
        <begin position="522"/>
        <end position="544"/>
    </location>
</feature>
<proteinExistence type="inferred from homology"/>
<feature type="transmembrane region" description="Helical" evidence="8">
    <location>
        <begin position="388"/>
        <end position="407"/>
    </location>
</feature>
<feature type="transmembrane region" description="Helical" evidence="8">
    <location>
        <begin position="143"/>
        <end position="163"/>
    </location>
</feature>
<dbReference type="CDD" id="cd06261">
    <property type="entry name" value="TM_PBP2"/>
    <property type="match status" value="2"/>
</dbReference>
<dbReference type="PANTHER" id="PTHR43357:SF3">
    <property type="entry name" value="FE(3+)-TRANSPORT SYSTEM PERMEASE PROTEIN FBPB 2"/>
    <property type="match status" value="1"/>
</dbReference>
<keyword evidence="7 8" id="KW-0472">Membrane</keyword>
<comment type="caution">
    <text evidence="10">The sequence shown here is derived from an EMBL/GenBank/DDBJ whole genome shotgun (WGS) entry which is preliminary data.</text>
</comment>
<dbReference type="InterPro" id="IPR000515">
    <property type="entry name" value="MetI-like"/>
</dbReference>
<dbReference type="SUPFAM" id="SSF161098">
    <property type="entry name" value="MetI-like"/>
    <property type="match status" value="2"/>
</dbReference>
<evidence type="ECO:0000256" key="2">
    <source>
        <dbReference type="ARBA" id="ARBA00022448"/>
    </source>
</evidence>
<sequence length="550" mass="58649">MKRVLPMLRSPWTWLSLAVLAVLLVFLVWPVLNILSASVLARNEAGQSGWHILLSDPRYLRAIGNTLLLGVGVTLLAAGIGVPLAYLSARHHYPGKGLVSVLPLITLIIPEVIGAQTWLMILGNNGVLTRALRDGLGLDLPSFYGWPGLLTVMTFTYYAYIYIGTLAAIRGFDSQLEEAAQSLGTSPPLSRLKVMAPVVMPAILASALLVFTMVVGNFATSMILGHRVELLSVLTYQASVSETGSDPVMQSTLATTSISLVMLALFLQRWIVSRGRYQITQGRGAPETPIRGPGAWTLAGAALAVMALSMLPLATLAVGAFTRAHGPVMRWGEWTVAHLERVLVNAPAPMLNSVLYAGAATLVAIAFSTLASYLIVKKRNLLTPWLDYLSSIPLALSGTVIGIGLLMTFGHGAFDLSGTASLIVLAYIVRRLPFGVRNASSTLFNLPDSIEEASISLGVPPLASFVKVVLPLMLPAIAAAAVLTWTTTVSELSASVIVYSPGHETLPIQIFRLIDSGLMAQASAYGLVLISVILAPVLLATRVFKIRLFA</sequence>
<dbReference type="PANTHER" id="PTHR43357">
    <property type="entry name" value="INNER MEMBRANE ABC TRANSPORTER PERMEASE PROTEIN YDCV"/>
    <property type="match status" value="1"/>
</dbReference>
<keyword evidence="2 8" id="KW-0813">Transport</keyword>
<dbReference type="Gene3D" id="1.10.3720.10">
    <property type="entry name" value="MetI-like"/>
    <property type="match status" value="2"/>
</dbReference>
<feature type="domain" description="ABC transmembrane type-1" evidence="9">
    <location>
        <begin position="350"/>
        <end position="540"/>
    </location>
</feature>
<evidence type="ECO:0000256" key="5">
    <source>
        <dbReference type="ARBA" id="ARBA00022692"/>
    </source>
</evidence>
<accession>A0AAW3HWJ8</accession>
<evidence type="ECO:0000256" key="8">
    <source>
        <dbReference type="RuleBase" id="RU363032"/>
    </source>
</evidence>
<gene>
    <name evidence="10" type="ORF">AFM18_28595</name>
</gene>
<reference evidence="10 11" key="1">
    <citation type="submission" date="2015-07" db="EMBL/GenBank/DDBJ databases">
        <title>Draft genome of Achromobacter spanius.</title>
        <authorList>
            <person name="Wang X."/>
        </authorList>
    </citation>
    <scope>NUCLEOTIDE SEQUENCE [LARGE SCALE GENOMIC DNA]</scope>
    <source>
        <strain evidence="10 11">CGMCC9173</strain>
    </source>
</reference>
<feature type="transmembrane region" description="Helical" evidence="8">
    <location>
        <begin position="293"/>
        <end position="321"/>
    </location>
</feature>
<keyword evidence="3" id="KW-1003">Cell membrane</keyword>
<dbReference type="RefSeq" id="WP_050450285.1">
    <property type="nucleotide sequence ID" value="NZ_LGVG01000075.1"/>
</dbReference>
<dbReference type="EMBL" id="LGVG01000075">
    <property type="protein sequence ID" value="KNE22945.1"/>
    <property type="molecule type" value="Genomic_DNA"/>
</dbReference>
<dbReference type="Proteomes" id="UP000037511">
    <property type="component" value="Unassembled WGS sequence"/>
</dbReference>
<keyword evidence="5 8" id="KW-0812">Transmembrane</keyword>
<comment type="similarity">
    <text evidence="8">Belongs to the binding-protein-dependent transport system permease family.</text>
</comment>
<evidence type="ECO:0000259" key="9">
    <source>
        <dbReference type="PROSITE" id="PS50928"/>
    </source>
</evidence>
<dbReference type="GO" id="GO:0055085">
    <property type="term" value="P:transmembrane transport"/>
    <property type="evidence" value="ECO:0007669"/>
    <property type="project" value="InterPro"/>
</dbReference>
<evidence type="ECO:0000313" key="11">
    <source>
        <dbReference type="Proteomes" id="UP000037511"/>
    </source>
</evidence>
<evidence type="ECO:0000256" key="7">
    <source>
        <dbReference type="ARBA" id="ARBA00023136"/>
    </source>
</evidence>
<evidence type="ECO:0000313" key="10">
    <source>
        <dbReference type="EMBL" id="KNE22945.1"/>
    </source>
</evidence>
<organism evidence="10 11">
    <name type="scientific">Achromobacter spanius</name>
    <dbReference type="NCBI Taxonomy" id="217203"/>
    <lineage>
        <taxon>Bacteria</taxon>
        <taxon>Pseudomonadati</taxon>
        <taxon>Pseudomonadota</taxon>
        <taxon>Betaproteobacteria</taxon>
        <taxon>Burkholderiales</taxon>
        <taxon>Alcaligenaceae</taxon>
        <taxon>Achromobacter</taxon>
    </lineage>
</organism>
<feature type="transmembrane region" description="Helical" evidence="8">
    <location>
        <begin position="354"/>
        <end position="376"/>
    </location>
</feature>
<dbReference type="PROSITE" id="PS50928">
    <property type="entry name" value="ABC_TM1"/>
    <property type="match status" value="2"/>
</dbReference>
<evidence type="ECO:0000256" key="6">
    <source>
        <dbReference type="ARBA" id="ARBA00022989"/>
    </source>
</evidence>
<feature type="transmembrane region" description="Helical" evidence="8">
    <location>
        <begin position="98"/>
        <end position="123"/>
    </location>
</feature>
<dbReference type="InterPro" id="IPR035906">
    <property type="entry name" value="MetI-like_sf"/>
</dbReference>
<feature type="transmembrane region" description="Helical" evidence="8">
    <location>
        <begin position="198"/>
        <end position="224"/>
    </location>
</feature>
<evidence type="ECO:0000256" key="1">
    <source>
        <dbReference type="ARBA" id="ARBA00004429"/>
    </source>
</evidence>
<evidence type="ECO:0000256" key="4">
    <source>
        <dbReference type="ARBA" id="ARBA00022519"/>
    </source>
</evidence>
<dbReference type="GO" id="GO:0005886">
    <property type="term" value="C:plasma membrane"/>
    <property type="evidence" value="ECO:0007669"/>
    <property type="project" value="UniProtKB-SubCell"/>
</dbReference>
<feature type="domain" description="ABC transmembrane type-1" evidence="9">
    <location>
        <begin position="63"/>
        <end position="271"/>
    </location>
</feature>
<dbReference type="Pfam" id="PF00528">
    <property type="entry name" value="BPD_transp_1"/>
    <property type="match status" value="2"/>
</dbReference>
<evidence type="ECO:0000256" key="3">
    <source>
        <dbReference type="ARBA" id="ARBA00022475"/>
    </source>
</evidence>
<keyword evidence="6 8" id="KW-1133">Transmembrane helix</keyword>
<feature type="transmembrane region" description="Helical" evidence="8">
    <location>
        <begin position="253"/>
        <end position="272"/>
    </location>
</feature>
<protein>
    <submittedName>
        <fullName evidence="10">Iron ABC transporter permease</fullName>
    </submittedName>
</protein>
<name>A0AAW3HWJ8_9BURK</name>